<protein>
    <submittedName>
        <fullName evidence="1">Uncharacterized protein</fullName>
    </submittedName>
</protein>
<accession>A0A1V9G641</accession>
<keyword evidence="2" id="KW-1185">Reference proteome</keyword>
<sequence length="100" mass="11066">MSKFLFAILFTGTVLMGCSKGTDNNSDPDTIGYFMTNLKASMTYTDIVNTFGQPDGDLGSGIHIYYYDLKDGTKVYIGYTDKIEYARHVNSSGTIIHTLI</sequence>
<reference evidence="1 2" key="1">
    <citation type="submission" date="2016-03" db="EMBL/GenBank/DDBJ databases">
        <title>Niastella vici sp. nov., isolated from farmland soil.</title>
        <authorList>
            <person name="Chen L."/>
            <person name="Wang D."/>
            <person name="Yang S."/>
            <person name="Wang G."/>
        </authorList>
    </citation>
    <scope>NUCLEOTIDE SEQUENCE [LARGE SCALE GENOMIC DNA]</scope>
    <source>
        <strain evidence="1 2">DJ57</strain>
    </source>
</reference>
<evidence type="ECO:0000313" key="2">
    <source>
        <dbReference type="Proteomes" id="UP000192796"/>
    </source>
</evidence>
<dbReference type="Proteomes" id="UP000192796">
    <property type="component" value="Unassembled WGS sequence"/>
</dbReference>
<dbReference type="PROSITE" id="PS51257">
    <property type="entry name" value="PROKAR_LIPOPROTEIN"/>
    <property type="match status" value="1"/>
</dbReference>
<evidence type="ECO:0000313" key="1">
    <source>
        <dbReference type="EMBL" id="OQP65936.1"/>
    </source>
</evidence>
<name>A0A1V9G641_9BACT</name>
<dbReference type="AlphaFoldDB" id="A0A1V9G641"/>
<dbReference type="RefSeq" id="WP_081145781.1">
    <property type="nucleotide sequence ID" value="NZ_LVYD01000013.1"/>
</dbReference>
<dbReference type="OrthoDB" id="1493606at2"/>
<gene>
    <name evidence="1" type="ORF">A3860_15210</name>
</gene>
<proteinExistence type="predicted"/>
<dbReference type="EMBL" id="LVYD01000013">
    <property type="protein sequence ID" value="OQP65936.1"/>
    <property type="molecule type" value="Genomic_DNA"/>
</dbReference>
<organism evidence="1 2">
    <name type="scientific">Niastella vici</name>
    <dbReference type="NCBI Taxonomy" id="1703345"/>
    <lineage>
        <taxon>Bacteria</taxon>
        <taxon>Pseudomonadati</taxon>
        <taxon>Bacteroidota</taxon>
        <taxon>Chitinophagia</taxon>
        <taxon>Chitinophagales</taxon>
        <taxon>Chitinophagaceae</taxon>
        <taxon>Niastella</taxon>
    </lineage>
</organism>
<comment type="caution">
    <text evidence="1">The sequence shown here is derived from an EMBL/GenBank/DDBJ whole genome shotgun (WGS) entry which is preliminary data.</text>
</comment>